<dbReference type="Pfam" id="PF03886">
    <property type="entry name" value="ABC_trans_aux"/>
    <property type="match status" value="1"/>
</dbReference>
<dbReference type="SUPFAM" id="SSF159594">
    <property type="entry name" value="XCC0632-like"/>
    <property type="match status" value="1"/>
</dbReference>
<dbReference type="PROSITE" id="PS51257">
    <property type="entry name" value="PROKAR_LIPOPROTEIN"/>
    <property type="match status" value="1"/>
</dbReference>
<dbReference type="InterPro" id="IPR005586">
    <property type="entry name" value="ABC_trans_aux"/>
</dbReference>
<name>A0A0B3BST6_9PSED</name>
<evidence type="ECO:0000313" key="2">
    <source>
        <dbReference type="EMBL" id="KHO64121.1"/>
    </source>
</evidence>
<dbReference type="AlphaFoldDB" id="A0A0B3BST6"/>
<gene>
    <name evidence="2" type="ORF">PT85_12750</name>
</gene>
<evidence type="ECO:0000259" key="1">
    <source>
        <dbReference type="Pfam" id="PF03886"/>
    </source>
</evidence>
<proteinExistence type="predicted"/>
<keyword evidence="3" id="KW-1185">Reference proteome</keyword>
<dbReference type="OrthoDB" id="5795476at2"/>
<accession>A0A0B3BST6</accession>
<protein>
    <recommendedName>
        <fullName evidence="1">ABC-type transport auxiliary lipoprotein component domain-containing protein</fullName>
    </recommendedName>
</protein>
<dbReference type="RefSeq" id="WP_027589942.1">
    <property type="nucleotide sequence ID" value="NZ_FMUP01000003.1"/>
</dbReference>
<reference evidence="2 3" key="1">
    <citation type="submission" date="2014-11" db="EMBL/GenBank/DDBJ databases">
        <title>Genome sequence of Pseudomonas tuomuerensis JCM 14085.</title>
        <authorList>
            <person name="Shin S.-K."/>
            <person name="Yi H."/>
        </authorList>
    </citation>
    <scope>NUCLEOTIDE SEQUENCE [LARGE SCALE GENOMIC DNA]</scope>
    <source>
        <strain evidence="2 3">JCM 14085</strain>
    </source>
</reference>
<dbReference type="EMBL" id="JTAK01000005">
    <property type="protein sequence ID" value="KHO64121.1"/>
    <property type="molecule type" value="Genomic_DNA"/>
</dbReference>
<dbReference type="Gene3D" id="3.40.50.10610">
    <property type="entry name" value="ABC-type transport auxiliary lipoprotein component"/>
    <property type="match status" value="1"/>
</dbReference>
<comment type="caution">
    <text evidence="2">The sequence shown here is derived from an EMBL/GenBank/DDBJ whole genome shotgun (WGS) entry which is preliminary data.</text>
</comment>
<dbReference type="Proteomes" id="UP000030980">
    <property type="component" value="Unassembled WGS sequence"/>
</dbReference>
<sequence>MKMLLPVFFGLLASCSILPESEELRVYQLPHLTHTDVPVPAAPLKDTLRVSRPQASPLIDGTRILVAPEPERLSAYPGVRWSNHAPILLRDRLMEQLRASEAFDAVVSDQMRALAGFELAGELQAFQIEYRQDQPVAVVRMQATLLGGGKRLVLASQKFQGEVAADGRSVEAAVAALGRASDELARQVTAWVIARLRTS</sequence>
<dbReference type="STRING" id="706570.PT85_12750"/>
<evidence type="ECO:0000313" key="3">
    <source>
        <dbReference type="Proteomes" id="UP000030980"/>
    </source>
</evidence>
<feature type="domain" description="ABC-type transport auxiliary lipoprotein component" evidence="1">
    <location>
        <begin position="27"/>
        <end position="188"/>
    </location>
</feature>
<organism evidence="2 3">
    <name type="scientific">Pseudomonas flexibilis</name>
    <dbReference type="NCBI Taxonomy" id="706570"/>
    <lineage>
        <taxon>Bacteria</taxon>
        <taxon>Pseudomonadati</taxon>
        <taxon>Pseudomonadota</taxon>
        <taxon>Gammaproteobacteria</taxon>
        <taxon>Pseudomonadales</taxon>
        <taxon>Pseudomonadaceae</taxon>
        <taxon>Pseudomonas</taxon>
    </lineage>
</organism>